<dbReference type="EMBL" id="VXIT01000003">
    <property type="protein sequence ID" value="KAA6413918.1"/>
    <property type="molecule type" value="Genomic_DNA"/>
</dbReference>
<feature type="region of interest" description="Disordered" evidence="1">
    <location>
        <begin position="89"/>
        <end position="128"/>
    </location>
</feature>
<sequence length="128" mass="14220">MNAAPVPVTAGGKYSFSGPREGRSLVHSTIEGYLEWSVDWKMRENDITSSGIEPKYTLAAIIVNPENRVFNMVVRTKSTTFANVPVKGRKRIQSTSPRLQVKGRLDREAWSPTASEITPPSRPMWSGT</sequence>
<dbReference type="Proteomes" id="UP000324767">
    <property type="component" value="Unassembled WGS sequence"/>
</dbReference>
<evidence type="ECO:0000256" key="1">
    <source>
        <dbReference type="SAM" id="MobiDB-lite"/>
    </source>
</evidence>
<organism evidence="2 3">
    <name type="scientific">Lasallia pustulata</name>
    <dbReference type="NCBI Taxonomy" id="136370"/>
    <lineage>
        <taxon>Eukaryota</taxon>
        <taxon>Fungi</taxon>
        <taxon>Dikarya</taxon>
        <taxon>Ascomycota</taxon>
        <taxon>Pezizomycotina</taxon>
        <taxon>Lecanoromycetes</taxon>
        <taxon>OSLEUM clade</taxon>
        <taxon>Umbilicariomycetidae</taxon>
        <taxon>Umbilicariales</taxon>
        <taxon>Umbilicariaceae</taxon>
        <taxon>Lasallia</taxon>
    </lineage>
</organism>
<name>A0A5M8PYW6_9LECA</name>
<protein>
    <submittedName>
        <fullName evidence="2">Uncharacterized protein</fullName>
    </submittedName>
</protein>
<reference evidence="2 3" key="1">
    <citation type="submission" date="2019-09" db="EMBL/GenBank/DDBJ databases">
        <title>The hologenome of the rock-dwelling lichen Lasallia pustulata.</title>
        <authorList>
            <person name="Greshake Tzovaras B."/>
            <person name="Segers F."/>
            <person name="Bicker A."/>
            <person name="Dal Grande F."/>
            <person name="Otte J."/>
            <person name="Hankeln T."/>
            <person name="Schmitt I."/>
            <person name="Ebersberger I."/>
        </authorList>
    </citation>
    <scope>NUCLEOTIDE SEQUENCE [LARGE SCALE GENOMIC DNA]</scope>
    <source>
        <strain evidence="2">A1-1</strain>
    </source>
</reference>
<gene>
    <name evidence="2" type="ORF">FRX48_02280</name>
</gene>
<accession>A0A5M8PYW6</accession>
<comment type="caution">
    <text evidence="2">The sequence shown here is derived from an EMBL/GenBank/DDBJ whole genome shotgun (WGS) entry which is preliminary data.</text>
</comment>
<evidence type="ECO:0000313" key="3">
    <source>
        <dbReference type="Proteomes" id="UP000324767"/>
    </source>
</evidence>
<proteinExistence type="predicted"/>
<evidence type="ECO:0000313" key="2">
    <source>
        <dbReference type="EMBL" id="KAA6413918.1"/>
    </source>
</evidence>
<dbReference type="AlphaFoldDB" id="A0A5M8PYW6"/>
<dbReference type="OrthoDB" id="5030973at2759"/>